<dbReference type="InterPro" id="IPR009613">
    <property type="entry name" value="LMF"/>
</dbReference>
<feature type="transmembrane region" description="Helical" evidence="1">
    <location>
        <begin position="60"/>
        <end position="85"/>
    </location>
</feature>
<feature type="non-terminal residue" evidence="3">
    <location>
        <position position="124"/>
    </location>
</feature>
<dbReference type="Proteomes" id="UP000676336">
    <property type="component" value="Unassembled WGS sequence"/>
</dbReference>
<keyword evidence="1" id="KW-1133">Transmembrane helix</keyword>
<dbReference type="PANTHER" id="PTHR14463">
    <property type="entry name" value="LIPASE MATURATION FACTOR"/>
    <property type="match status" value="1"/>
</dbReference>
<feature type="domain" description="Lipase maturation factor 1/2 N-terminal" evidence="2">
    <location>
        <begin position="1"/>
        <end position="90"/>
    </location>
</feature>
<dbReference type="Pfam" id="PF06762">
    <property type="entry name" value="LMF1"/>
    <property type="match status" value="1"/>
</dbReference>
<dbReference type="GO" id="GO:0051604">
    <property type="term" value="P:protein maturation"/>
    <property type="evidence" value="ECO:0007669"/>
    <property type="project" value="InterPro"/>
</dbReference>
<keyword evidence="1" id="KW-0256">Endoplasmic reticulum</keyword>
<dbReference type="GO" id="GO:0005789">
    <property type="term" value="C:endoplasmic reticulum membrane"/>
    <property type="evidence" value="ECO:0007669"/>
    <property type="project" value="UniProtKB-SubCell"/>
</dbReference>
<protein>
    <recommendedName>
        <fullName evidence="1">Lipase maturation factor</fullName>
    </recommendedName>
</protein>
<sequence>MQYHYETQPIPNAISYYLHQTPASFHKFEVLVNHFIELIAPFLCFGPWRSIRHIGGTLQILFQILLIISGNLSVLNWVTIAPALWCFDDTYPLYKYIFKRQTYTEIIYCGIRRRIKVLNSIIKL</sequence>
<proteinExistence type="inferred from homology"/>
<evidence type="ECO:0000256" key="1">
    <source>
        <dbReference type="RuleBase" id="RU361229"/>
    </source>
</evidence>
<comment type="caution">
    <text evidence="3">The sequence shown here is derived from an EMBL/GenBank/DDBJ whole genome shotgun (WGS) entry which is preliminary data.</text>
</comment>
<comment type="subcellular location">
    <subcellularLocation>
        <location evidence="1">Endoplasmic reticulum membrane</location>
        <topology evidence="1">Multi-pass membrane protein</topology>
    </subcellularLocation>
</comment>
<evidence type="ECO:0000313" key="3">
    <source>
        <dbReference type="EMBL" id="CAF5224802.1"/>
    </source>
</evidence>
<dbReference type="EMBL" id="CAJOBI010357810">
    <property type="protein sequence ID" value="CAF5224802.1"/>
    <property type="molecule type" value="Genomic_DNA"/>
</dbReference>
<evidence type="ECO:0000313" key="4">
    <source>
        <dbReference type="Proteomes" id="UP000676336"/>
    </source>
</evidence>
<comment type="function">
    <text evidence="1">Involved in the maturation of specific proteins in the endoplasmic reticulum.</text>
</comment>
<accession>A0A8S3K5L8</accession>
<dbReference type="AlphaFoldDB" id="A0A8S3K5L8"/>
<evidence type="ECO:0000259" key="2">
    <source>
        <dbReference type="Pfam" id="PF06762"/>
    </source>
</evidence>
<keyword evidence="1" id="KW-0472">Membrane</keyword>
<keyword evidence="1" id="KW-0812">Transmembrane</keyword>
<name>A0A8S3K5L8_9BILA</name>
<dbReference type="PANTHER" id="PTHR14463:SF10">
    <property type="entry name" value="LIPASE MATURATION FACTOR 1"/>
    <property type="match status" value="1"/>
</dbReference>
<comment type="caution">
    <text evidence="1">Lacks conserved residue(s) required for the propagation of feature annotation.</text>
</comment>
<organism evidence="3 4">
    <name type="scientific">Rotaria magnacalcarata</name>
    <dbReference type="NCBI Taxonomy" id="392030"/>
    <lineage>
        <taxon>Eukaryota</taxon>
        <taxon>Metazoa</taxon>
        <taxon>Spiralia</taxon>
        <taxon>Gnathifera</taxon>
        <taxon>Rotifera</taxon>
        <taxon>Eurotatoria</taxon>
        <taxon>Bdelloidea</taxon>
        <taxon>Philodinida</taxon>
        <taxon>Philodinidae</taxon>
        <taxon>Rotaria</taxon>
    </lineage>
</organism>
<reference evidence="3" key="1">
    <citation type="submission" date="2021-02" db="EMBL/GenBank/DDBJ databases">
        <authorList>
            <person name="Nowell W R."/>
        </authorList>
    </citation>
    <scope>NUCLEOTIDE SEQUENCE</scope>
</reference>
<comment type="similarity">
    <text evidence="1">Belongs to the lipase maturation factor family.</text>
</comment>
<gene>
    <name evidence="3" type="ORF">SMN809_LOCUS83983</name>
</gene>
<dbReference type="InterPro" id="IPR057434">
    <property type="entry name" value="LMF1/2_N"/>
</dbReference>